<sequence>MGCTVNSGYATTKFLHEDACKHITEMGDTSISTNLNLLRESKNEPSEQGRESVWLPPPQGVVQINIDAALNVHNSRVGWEAAARNWNGNAIITWAWPEKLKGGAEVEEALAIRQSLATAIRKGWKAVQIQSDCKALVDKL</sequence>
<reference evidence="2 3" key="1">
    <citation type="submission" date="2024-11" db="EMBL/GenBank/DDBJ databases">
        <title>A near-complete genome assembly of Cinchona calisaya.</title>
        <authorList>
            <person name="Lian D.C."/>
            <person name="Zhao X.W."/>
            <person name="Wei L."/>
        </authorList>
    </citation>
    <scope>NUCLEOTIDE SEQUENCE [LARGE SCALE GENOMIC DNA]</scope>
    <source>
        <tissue evidence="2">Nenye</tissue>
    </source>
</reference>
<dbReference type="AlphaFoldDB" id="A0ABD2ZZ82"/>
<dbReference type="InterPro" id="IPR052929">
    <property type="entry name" value="RNase_H-like_EbsB-rel"/>
</dbReference>
<dbReference type="PANTHER" id="PTHR47074">
    <property type="entry name" value="BNAC02G40300D PROTEIN"/>
    <property type="match status" value="1"/>
</dbReference>
<evidence type="ECO:0000313" key="2">
    <source>
        <dbReference type="EMBL" id="KAL3522843.1"/>
    </source>
</evidence>
<feature type="domain" description="RNase H type-1" evidence="1">
    <location>
        <begin position="65"/>
        <end position="140"/>
    </location>
</feature>
<dbReference type="SUPFAM" id="SSF53098">
    <property type="entry name" value="Ribonuclease H-like"/>
    <property type="match status" value="1"/>
</dbReference>
<gene>
    <name evidence="2" type="ORF">ACH5RR_015677</name>
</gene>
<protein>
    <recommendedName>
        <fullName evidence="1">RNase H type-1 domain-containing protein</fullName>
    </recommendedName>
</protein>
<keyword evidence="3" id="KW-1185">Reference proteome</keyword>
<accession>A0ABD2ZZ82</accession>
<organism evidence="2 3">
    <name type="scientific">Cinchona calisaya</name>
    <dbReference type="NCBI Taxonomy" id="153742"/>
    <lineage>
        <taxon>Eukaryota</taxon>
        <taxon>Viridiplantae</taxon>
        <taxon>Streptophyta</taxon>
        <taxon>Embryophyta</taxon>
        <taxon>Tracheophyta</taxon>
        <taxon>Spermatophyta</taxon>
        <taxon>Magnoliopsida</taxon>
        <taxon>eudicotyledons</taxon>
        <taxon>Gunneridae</taxon>
        <taxon>Pentapetalae</taxon>
        <taxon>asterids</taxon>
        <taxon>lamiids</taxon>
        <taxon>Gentianales</taxon>
        <taxon>Rubiaceae</taxon>
        <taxon>Cinchonoideae</taxon>
        <taxon>Cinchoneae</taxon>
        <taxon>Cinchona</taxon>
    </lineage>
</organism>
<dbReference type="PANTHER" id="PTHR47074:SF48">
    <property type="entry name" value="POLYNUCLEOTIDYL TRANSFERASE, RIBONUCLEASE H-LIKE SUPERFAMILY PROTEIN"/>
    <property type="match status" value="1"/>
</dbReference>
<evidence type="ECO:0000313" key="3">
    <source>
        <dbReference type="Proteomes" id="UP001630127"/>
    </source>
</evidence>
<comment type="caution">
    <text evidence="2">The sequence shown here is derived from an EMBL/GenBank/DDBJ whole genome shotgun (WGS) entry which is preliminary data.</text>
</comment>
<dbReference type="Pfam" id="PF13456">
    <property type="entry name" value="RVT_3"/>
    <property type="match status" value="1"/>
</dbReference>
<name>A0ABD2ZZ82_9GENT</name>
<dbReference type="EMBL" id="JBJUIK010000007">
    <property type="protein sequence ID" value="KAL3522843.1"/>
    <property type="molecule type" value="Genomic_DNA"/>
</dbReference>
<evidence type="ECO:0000259" key="1">
    <source>
        <dbReference type="Pfam" id="PF13456"/>
    </source>
</evidence>
<dbReference type="Proteomes" id="UP001630127">
    <property type="component" value="Unassembled WGS sequence"/>
</dbReference>
<dbReference type="InterPro" id="IPR002156">
    <property type="entry name" value="RNaseH_domain"/>
</dbReference>
<dbReference type="InterPro" id="IPR012337">
    <property type="entry name" value="RNaseH-like_sf"/>
</dbReference>
<proteinExistence type="predicted"/>